<evidence type="ECO:0000313" key="6">
    <source>
        <dbReference type="EMBL" id="TKR89557.1"/>
    </source>
</evidence>
<comment type="caution">
    <text evidence="6">The sequence shown here is derived from an EMBL/GenBank/DDBJ whole genome shotgun (WGS) entry which is preliminary data.</text>
</comment>
<evidence type="ECO:0000256" key="3">
    <source>
        <dbReference type="ARBA" id="ARBA00023157"/>
    </source>
</evidence>
<name>A0A4U5P0S4_STECR</name>
<feature type="chain" id="PRO_5021012042" description="TIL domain-containing protein" evidence="4">
    <location>
        <begin position="19"/>
        <end position="93"/>
    </location>
</feature>
<reference evidence="6 7" key="1">
    <citation type="journal article" date="2015" name="Genome Biol.">
        <title>Comparative genomics of Steinernema reveals deeply conserved gene regulatory networks.</title>
        <authorList>
            <person name="Dillman A.R."/>
            <person name="Macchietto M."/>
            <person name="Porter C.F."/>
            <person name="Rogers A."/>
            <person name="Williams B."/>
            <person name="Antoshechkin I."/>
            <person name="Lee M.M."/>
            <person name="Goodwin Z."/>
            <person name="Lu X."/>
            <person name="Lewis E.E."/>
            <person name="Goodrich-Blair H."/>
            <person name="Stock S.P."/>
            <person name="Adams B.J."/>
            <person name="Sternberg P.W."/>
            <person name="Mortazavi A."/>
        </authorList>
    </citation>
    <scope>NUCLEOTIDE SEQUENCE [LARGE SCALE GENOMIC DNA]</scope>
    <source>
        <strain evidence="6 7">ALL</strain>
    </source>
</reference>
<dbReference type="Gene3D" id="2.10.25.10">
    <property type="entry name" value="Laminin"/>
    <property type="match status" value="1"/>
</dbReference>
<dbReference type="GO" id="GO:0004867">
    <property type="term" value="F:serine-type endopeptidase inhibitor activity"/>
    <property type="evidence" value="ECO:0007669"/>
    <property type="project" value="UniProtKB-KW"/>
</dbReference>
<feature type="domain" description="TIL" evidence="5">
    <location>
        <begin position="20"/>
        <end position="73"/>
    </location>
</feature>
<proteinExistence type="inferred from homology"/>
<evidence type="ECO:0000256" key="1">
    <source>
        <dbReference type="ARBA" id="ARBA00007611"/>
    </source>
</evidence>
<dbReference type="CDD" id="cd19941">
    <property type="entry name" value="TIL"/>
    <property type="match status" value="1"/>
</dbReference>
<protein>
    <recommendedName>
        <fullName evidence="5">TIL domain-containing protein</fullName>
    </recommendedName>
</protein>
<evidence type="ECO:0000259" key="5">
    <source>
        <dbReference type="Pfam" id="PF01826"/>
    </source>
</evidence>
<dbReference type="AlphaFoldDB" id="A0A4U5P0S4"/>
<dbReference type="InterPro" id="IPR002919">
    <property type="entry name" value="TIL_dom"/>
</dbReference>
<reference evidence="6 7" key="2">
    <citation type="journal article" date="2019" name="G3 (Bethesda)">
        <title>Hybrid Assembly of the Genome of the Entomopathogenic Nematode Steinernema carpocapsae Identifies the X-Chromosome.</title>
        <authorList>
            <person name="Serra L."/>
            <person name="Macchietto M."/>
            <person name="Macias-Munoz A."/>
            <person name="McGill C.J."/>
            <person name="Rodriguez I.M."/>
            <person name="Rodriguez B."/>
            <person name="Murad R."/>
            <person name="Mortazavi A."/>
        </authorList>
    </citation>
    <scope>NUCLEOTIDE SEQUENCE [LARGE SCALE GENOMIC DNA]</scope>
    <source>
        <strain evidence="6 7">ALL</strain>
    </source>
</reference>
<dbReference type="SUPFAM" id="SSF57567">
    <property type="entry name" value="Serine protease inhibitors"/>
    <property type="match status" value="1"/>
</dbReference>
<gene>
    <name evidence="6" type="ORF">L596_013640</name>
</gene>
<sequence length="93" mass="10386">MFLKCLTLSLTLLHAVFAQCGTNETYASCHPACPKTCDQRTWDFACPFACRRGCGCPEGFVLHEDHCINAKDCPPFIRASRFSLAKPKITIFI</sequence>
<feature type="signal peptide" evidence="4">
    <location>
        <begin position="1"/>
        <end position="18"/>
    </location>
</feature>
<dbReference type="FunFam" id="2.10.25.10:FF:000055">
    <property type="entry name" value="alpha-tectorin isoform X1"/>
    <property type="match status" value="1"/>
</dbReference>
<keyword evidence="2" id="KW-0646">Protease inhibitor</keyword>
<evidence type="ECO:0000313" key="7">
    <source>
        <dbReference type="Proteomes" id="UP000298663"/>
    </source>
</evidence>
<dbReference type="Pfam" id="PF01826">
    <property type="entry name" value="TIL"/>
    <property type="match status" value="1"/>
</dbReference>
<evidence type="ECO:0000256" key="2">
    <source>
        <dbReference type="ARBA" id="ARBA00022900"/>
    </source>
</evidence>
<evidence type="ECO:0000256" key="4">
    <source>
        <dbReference type="SAM" id="SignalP"/>
    </source>
</evidence>
<keyword evidence="7" id="KW-1185">Reference proteome</keyword>
<keyword evidence="4" id="KW-0732">Signal</keyword>
<organism evidence="6 7">
    <name type="scientific">Steinernema carpocapsae</name>
    <name type="common">Entomopathogenic nematode</name>
    <dbReference type="NCBI Taxonomy" id="34508"/>
    <lineage>
        <taxon>Eukaryota</taxon>
        <taxon>Metazoa</taxon>
        <taxon>Ecdysozoa</taxon>
        <taxon>Nematoda</taxon>
        <taxon>Chromadorea</taxon>
        <taxon>Rhabditida</taxon>
        <taxon>Tylenchina</taxon>
        <taxon>Panagrolaimomorpha</taxon>
        <taxon>Strongyloidoidea</taxon>
        <taxon>Steinernematidae</taxon>
        <taxon>Steinernema</taxon>
    </lineage>
</organism>
<comment type="similarity">
    <text evidence="1">Belongs to the serine protease inhibitor-like (TIL domain-containing) family.</text>
</comment>
<keyword evidence="2" id="KW-0722">Serine protease inhibitor</keyword>
<accession>A0A4U5P0S4</accession>
<keyword evidence="3" id="KW-1015">Disulfide bond</keyword>
<dbReference type="InterPro" id="IPR036084">
    <property type="entry name" value="Ser_inhib-like_sf"/>
</dbReference>
<dbReference type="OrthoDB" id="6753992at2759"/>
<dbReference type="Proteomes" id="UP000298663">
    <property type="component" value="Unassembled WGS sequence"/>
</dbReference>
<dbReference type="EMBL" id="AZBU02000003">
    <property type="protein sequence ID" value="TKR89557.1"/>
    <property type="molecule type" value="Genomic_DNA"/>
</dbReference>